<dbReference type="PANTHER" id="PTHR30572:SF4">
    <property type="entry name" value="ABC TRANSPORTER PERMEASE YTRF"/>
    <property type="match status" value="1"/>
</dbReference>
<feature type="compositionally biased region" description="Low complexity" evidence="7">
    <location>
        <begin position="557"/>
        <end position="574"/>
    </location>
</feature>
<feature type="domain" description="ABC3 transporter permease C-terminal" evidence="9">
    <location>
        <begin position="261"/>
        <end position="380"/>
    </location>
</feature>
<dbReference type="AlphaFoldDB" id="A0A2H1L2T2"/>
<evidence type="ECO:0000259" key="9">
    <source>
        <dbReference type="Pfam" id="PF02687"/>
    </source>
</evidence>
<feature type="region of interest" description="Disordered" evidence="7">
    <location>
        <begin position="557"/>
        <end position="577"/>
    </location>
</feature>
<evidence type="ECO:0000256" key="7">
    <source>
        <dbReference type="SAM" id="MobiDB-lite"/>
    </source>
</evidence>
<evidence type="ECO:0000313" key="10">
    <source>
        <dbReference type="EMBL" id="SMY11208.1"/>
    </source>
</evidence>
<keyword evidence="3 8" id="KW-0812">Transmembrane</keyword>
<dbReference type="InterPro" id="IPR050250">
    <property type="entry name" value="Macrolide_Exporter_MacB"/>
</dbReference>
<dbReference type="PANTHER" id="PTHR30572">
    <property type="entry name" value="MEMBRANE COMPONENT OF TRANSPORTER-RELATED"/>
    <property type="match status" value="1"/>
</dbReference>
<feature type="transmembrane region" description="Helical" evidence="8">
    <location>
        <begin position="426"/>
        <end position="447"/>
    </location>
</feature>
<feature type="transmembrane region" description="Helical" evidence="8">
    <location>
        <begin position="254"/>
        <end position="278"/>
    </location>
</feature>
<keyword evidence="5 8" id="KW-0472">Membrane</keyword>
<feature type="transmembrane region" description="Helical" evidence="8">
    <location>
        <begin position="399"/>
        <end position="420"/>
    </location>
</feature>
<keyword evidence="2" id="KW-1003">Cell membrane</keyword>
<dbReference type="Pfam" id="PF02687">
    <property type="entry name" value="FtsX"/>
    <property type="match status" value="2"/>
</dbReference>
<feature type="transmembrane region" description="Helical" evidence="8">
    <location>
        <begin position="717"/>
        <end position="744"/>
    </location>
</feature>
<accession>A0A2H1L2T2</accession>
<comment type="subcellular location">
    <subcellularLocation>
        <location evidence="1">Cell membrane</location>
        <topology evidence="1">Multi-pass membrane protein</topology>
    </subcellularLocation>
</comment>
<keyword evidence="4 8" id="KW-1133">Transmembrane helix</keyword>
<evidence type="ECO:0000256" key="8">
    <source>
        <dbReference type="SAM" id="Phobius"/>
    </source>
</evidence>
<keyword evidence="11" id="KW-1185">Reference proteome</keyword>
<dbReference type="InterPro" id="IPR003838">
    <property type="entry name" value="ABC3_permease_C"/>
</dbReference>
<dbReference type="EMBL" id="FXZM01000003">
    <property type="protein sequence ID" value="SMY11208.1"/>
    <property type="molecule type" value="Genomic_DNA"/>
</dbReference>
<dbReference type="OrthoDB" id="9780560at2"/>
<reference evidence="11" key="1">
    <citation type="submission" date="2017-03" db="EMBL/GenBank/DDBJ databases">
        <authorList>
            <person name="Monnet C."/>
        </authorList>
    </citation>
    <scope>NUCLEOTIDE SEQUENCE [LARGE SCALE GENOMIC DNA]</scope>
    <source>
        <strain evidence="11">SJ5-8</strain>
    </source>
</reference>
<sequence length="852" mass="84904">MIRIALSNLRSASGRLVAAGIAVAVSVAFMVAALLFAQGFGDTLANQVRSSWAGADVAVLVDDPEDPADAAEPAEVLTDDLLDDVAAVDGVETAHLEETGFLMASAGASSVSASVTGLPTNNDDPVAGALPEAADELSLTEADAEALGVAVGDTVTLDGHAAAAGTEGPEYTVSGLLPGSASLQLTLHLTDNGLEAAPTEAVPTAIRVSAADGADPAALSTTIHDATGAAPVAVSTVEEVVEQQIQDLSGSTNMLATIGIAFGLLSVGVASLVISNTFQVLVASRSRVLALYRAVGATARQLRGATLLEGLVLGVVGAAAGVVLGLLIGWGLSGLVRAMWMPDFAQIAPTPAALLVGPLVGITVTVLAGMVPAFKAGGVSPIEALRPADVSPAQARFPWVRMLVGGLLGAGGLALCLLAVSIQSVVVGIAGCFTLFIAVLVAARVFVPPLIGVMGRALSAVTGRSPSILLAGRSASSAPGRTSSTTAALLIGITLVSAVLVGAASLQRTIELSTAEDTPVDLVVDGSGDEVAAVLDESTVVDERSVIPAAHAEATITGAPAGSSGADSDAEGTGAWTGDLTGDLTVASAQAADDPVLRSDGFDIGPGTIRLAPGELGAEGATADYEGLETTVAVGGETFTFTVDPSRNVPAGTALVSGEDAARIADAAGGDAAEQTWVRLADDATITQIESLTSQLSALDVTADANPSLMRAQYADIFQVAITIVLGLLAAAVVIAVIGVSNTLTLSVIDRRREGALLRALGFSRGALGRMITVESLLMTVIALVVGVGLGTFFGWVGTASLTGESIEPTLSVPPLPLALIGIAAVAAAVLASALPARTMSRVAPAEGMSEE</sequence>
<dbReference type="RefSeq" id="WP_101587942.1">
    <property type="nucleotide sequence ID" value="NZ_FXZM01000003.1"/>
</dbReference>
<organism evidence="10 11">
    <name type="scientific">Brevibacterium jeotgali</name>
    <dbReference type="NCBI Taxonomy" id="1262550"/>
    <lineage>
        <taxon>Bacteria</taxon>
        <taxon>Bacillati</taxon>
        <taxon>Actinomycetota</taxon>
        <taxon>Actinomycetes</taxon>
        <taxon>Micrococcales</taxon>
        <taxon>Brevibacteriaceae</taxon>
        <taxon>Brevibacterium</taxon>
    </lineage>
</organism>
<comment type="similarity">
    <text evidence="6">Belongs to the ABC-4 integral membrane protein family.</text>
</comment>
<feature type="transmembrane region" description="Helical" evidence="8">
    <location>
        <begin position="352"/>
        <end position="378"/>
    </location>
</feature>
<evidence type="ECO:0000256" key="1">
    <source>
        <dbReference type="ARBA" id="ARBA00004651"/>
    </source>
</evidence>
<dbReference type="GO" id="GO:0005886">
    <property type="term" value="C:plasma membrane"/>
    <property type="evidence" value="ECO:0007669"/>
    <property type="project" value="UniProtKB-SubCell"/>
</dbReference>
<evidence type="ECO:0000256" key="6">
    <source>
        <dbReference type="ARBA" id="ARBA00038076"/>
    </source>
</evidence>
<evidence type="ECO:0000313" key="11">
    <source>
        <dbReference type="Proteomes" id="UP000234462"/>
    </source>
</evidence>
<feature type="transmembrane region" description="Helical" evidence="8">
    <location>
        <begin position="777"/>
        <end position="796"/>
    </location>
</feature>
<dbReference type="GO" id="GO:0022857">
    <property type="term" value="F:transmembrane transporter activity"/>
    <property type="evidence" value="ECO:0007669"/>
    <property type="project" value="TreeGrafter"/>
</dbReference>
<name>A0A2H1L2T2_9MICO</name>
<evidence type="ECO:0000256" key="3">
    <source>
        <dbReference type="ARBA" id="ARBA00022692"/>
    </source>
</evidence>
<proteinExistence type="inferred from homology"/>
<feature type="transmembrane region" description="Helical" evidence="8">
    <location>
        <begin position="816"/>
        <end position="835"/>
    </location>
</feature>
<feature type="transmembrane region" description="Helical" evidence="8">
    <location>
        <begin position="310"/>
        <end position="332"/>
    </location>
</feature>
<evidence type="ECO:0000256" key="2">
    <source>
        <dbReference type="ARBA" id="ARBA00022475"/>
    </source>
</evidence>
<feature type="domain" description="ABC3 transporter permease C-terminal" evidence="9">
    <location>
        <begin position="729"/>
        <end position="843"/>
    </location>
</feature>
<protein>
    <submittedName>
        <fullName evidence="10">Putative ABC transport system permease protein</fullName>
    </submittedName>
</protein>
<evidence type="ECO:0000256" key="5">
    <source>
        <dbReference type="ARBA" id="ARBA00023136"/>
    </source>
</evidence>
<evidence type="ECO:0000256" key="4">
    <source>
        <dbReference type="ARBA" id="ARBA00022989"/>
    </source>
</evidence>
<dbReference type="Proteomes" id="UP000234462">
    <property type="component" value="Unassembled WGS sequence"/>
</dbReference>
<gene>
    <name evidence="10" type="ORF">BJEO58_00791</name>
</gene>